<dbReference type="Proteomes" id="UP001434883">
    <property type="component" value="Unassembled WGS sequence"/>
</dbReference>
<accession>A0ABV0RQ65</accession>
<comment type="caution">
    <text evidence="1">The sequence shown here is derived from an EMBL/GenBank/DDBJ whole genome shotgun (WGS) entry which is preliminary data.</text>
</comment>
<gene>
    <name evidence="1" type="ORF">XENOCAPTIV_012497</name>
</gene>
<dbReference type="EMBL" id="JAHRIN010053042">
    <property type="protein sequence ID" value="MEQ2210364.1"/>
    <property type="molecule type" value="Genomic_DNA"/>
</dbReference>
<evidence type="ECO:0000313" key="1">
    <source>
        <dbReference type="EMBL" id="MEQ2210364.1"/>
    </source>
</evidence>
<protein>
    <submittedName>
        <fullName evidence="1">Uncharacterized protein</fullName>
    </submittedName>
</protein>
<reference evidence="1 2" key="1">
    <citation type="submission" date="2021-06" db="EMBL/GenBank/DDBJ databases">
        <authorList>
            <person name="Palmer J.M."/>
        </authorList>
    </citation>
    <scope>NUCLEOTIDE SEQUENCE [LARGE SCALE GENOMIC DNA]</scope>
    <source>
        <strain evidence="1 2">XC_2019</strain>
        <tissue evidence="1">Muscle</tissue>
    </source>
</reference>
<name>A0ABV0RQ65_9TELE</name>
<keyword evidence="2" id="KW-1185">Reference proteome</keyword>
<proteinExistence type="predicted"/>
<sequence length="132" mass="15124">KQLKFNQFLSKQKESTISITLEPVPPEEWQQRTSSASSSLVTSVGLPSTFNIPTFPKTLQTKLDNKEPCQKNPKDRHTIIRVLYEAVAQYTMYPTNAEYVQAVKMLIVKYPFLRDLEGNGYVSETVQQCIYC</sequence>
<organism evidence="1 2">
    <name type="scientific">Xenoophorus captivus</name>
    <dbReference type="NCBI Taxonomy" id="1517983"/>
    <lineage>
        <taxon>Eukaryota</taxon>
        <taxon>Metazoa</taxon>
        <taxon>Chordata</taxon>
        <taxon>Craniata</taxon>
        <taxon>Vertebrata</taxon>
        <taxon>Euteleostomi</taxon>
        <taxon>Actinopterygii</taxon>
        <taxon>Neopterygii</taxon>
        <taxon>Teleostei</taxon>
        <taxon>Neoteleostei</taxon>
        <taxon>Acanthomorphata</taxon>
        <taxon>Ovalentaria</taxon>
        <taxon>Atherinomorphae</taxon>
        <taxon>Cyprinodontiformes</taxon>
        <taxon>Goodeidae</taxon>
        <taxon>Xenoophorus</taxon>
    </lineage>
</organism>
<feature type="non-terminal residue" evidence="1">
    <location>
        <position position="1"/>
    </location>
</feature>
<evidence type="ECO:0000313" key="2">
    <source>
        <dbReference type="Proteomes" id="UP001434883"/>
    </source>
</evidence>